<organism evidence="1 2">
    <name type="scientific">Klebsiella michiganensis</name>
    <dbReference type="NCBI Taxonomy" id="1134687"/>
    <lineage>
        <taxon>Bacteria</taxon>
        <taxon>Pseudomonadati</taxon>
        <taxon>Pseudomonadota</taxon>
        <taxon>Gammaproteobacteria</taxon>
        <taxon>Enterobacterales</taxon>
        <taxon>Enterobacteriaceae</taxon>
        <taxon>Klebsiella/Raoultella group</taxon>
        <taxon>Klebsiella</taxon>
    </lineage>
</organism>
<reference evidence="1" key="2">
    <citation type="submission" date="2024-01" db="EMBL/GenBank/DDBJ databases">
        <authorList>
            <person name="Macesic N."/>
        </authorList>
    </citation>
    <scope>NUCLEOTIDE SEQUENCE</scope>
    <source>
        <strain evidence="1">CPO078</strain>
    </source>
</reference>
<accession>A0AB35WCR8</accession>
<sequence>MGEEIAELADPCRNPVKAYCLASGCYTSEINHVKNSVIGLETKAQKMSPIHTEMTIERMPFLLISDLRICLSFHHFRLGGILGVLTQPRKESKMSRSPIPVFWYENPAHYEEFQKILSDAYVLPFDYHDWRIRTDSMVERYENSGIHAVKVVASTYDFITWCQAHGRDISTKSCNDYAVAESGLQILRDREFDWRDE</sequence>
<reference evidence="1" key="1">
    <citation type="journal article" date="2023" name="Nat. Commun.">
        <title>Genomic dissection of endemic carbapenem resistance reveals metallo-beta-lactamase dissemination through clonal, plasmid and integron transfer.</title>
        <authorList>
            <person name="Macesic N."/>
            <person name="Hawkey J."/>
            <person name="Vezina B."/>
            <person name="Wisniewski J.A."/>
            <person name="Cottingham H."/>
            <person name="Blakeway L.V."/>
            <person name="Harshegyi T."/>
            <person name="Pragastis K."/>
            <person name="Badoordeen G.Z."/>
            <person name="Dennison A."/>
            <person name="Spelman D.W."/>
            <person name="Jenney A.W.J."/>
            <person name="Peleg A.Y."/>
        </authorList>
    </citation>
    <scope>NUCLEOTIDE SEQUENCE</scope>
    <source>
        <strain evidence="1">CPO078</strain>
    </source>
</reference>
<gene>
    <name evidence="1" type="ORF">QAB24_016970</name>
</gene>
<dbReference type="EMBL" id="JARTTH020000001">
    <property type="protein sequence ID" value="MEC6052191.1"/>
    <property type="molecule type" value="Genomic_DNA"/>
</dbReference>
<dbReference type="RefSeq" id="WP_177930824.1">
    <property type="nucleotide sequence ID" value="NZ_CABGWH010000018.1"/>
</dbReference>
<proteinExistence type="predicted"/>
<name>A0AB35WCR8_9ENTR</name>
<protein>
    <submittedName>
        <fullName evidence="1">Uncharacterized protein</fullName>
    </submittedName>
</protein>
<dbReference type="AlphaFoldDB" id="A0AB35WCR8"/>
<evidence type="ECO:0000313" key="2">
    <source>
        <dbReference type="Proteomes" id="UP001175817"/>
    </source>
</evidence>
<dbReference type="Proteomes" id="UP001175817">
    <property type="component" value="Unassembled WGS sequence"/>
</dbReference>
<comment type="caution">
    <text evidence="1">The sequence shown here is derived from an EMBL/GenBank/DDBJ whole genome shotgun (WGS) entry which is preliminary data.</text>
</comment>
<evidence type="ECO:0000313" key="1">
    <source>
        <dbReference type="EMBL" id="MEC6052191.1"/>
    </source>
</evidence>